<proteinExistence type="predicted"/>
<reference evidence="1 2" key="1">
    <citation type="submission" date="2015-01" db="EMBL/GenBank/DDBJ databases">
        <title>Evolution of Trichinella species and genotypes.</title>
        <authorList>
            <person name="Korhonen P.K."/>
            <person name="Edoardo P."/>
            <person name="Giuseppe L.R."/>
            <person name="Gasser R.B."/>
        </authorList>
    </citation>
    <scope>NUCLEOTIDE SEQUENCE [LARGE SCALE GENOMIC DNA]</scope>
    <source>
        <strain evidence="1">ISS1980</strain>
    </source>
</reference>
<gene>
    <name evidence="1" type="ORF">T10_8721</name>
</gene>
<keyword evidence="2" id="KW-1185">Reference proteome</keyword>
<evidence type="ECO:0000313" key="1">
    <source>
        <dbReference type="EMBL" id="KRZ67524.1"/>
    </source>
</evidence>
<organism evidence="1 2">
    <name type="scientific">Trichinella papuae</name>
    <dbReference type="NCBI Taxonomy" id="268474"/>
    <lineage>
        <taxon>Eukaryota</taxon>
        <taxon>Metazoa</taxon>
        <taxon>Ecdysozoa</taxon>
        <taxon>Nematoda</taxon>
        <taxon>Enoplea</taxon>
        <taxon>Dorylaimia</taxon>
        <taxon>Trichinellida</taxon>
        <taxon>Trichinellidae</taxon>
        <taxon>Trichinella</taxon>
    </lineage>
</organism>
<accession>A0A0V1M6P0</accession>
<evidence type="ECO:0000313" key="2">
    <source>
        <dbReference type="Proteomes" id="UP000054843"/>
    </source>
</evidence>
<name>A0A0V1M6P0_9BILA</name>
<dbReference type="AlphaFoldDB" id="A0A0V1M6P0"/>
<dbReference type="EMBL" id="JYDO01000194">
    <property type="protein sequence ID" value="KRZ67524.1"/>
    <property type="molecule type" value="Genomic_DNA"/>
</dbReference>
<sequence length="61" mass="7207">MRQNSNNVQKEIFTDKKYVAICIIFVLKEEFRKARLSVLFEGKLSIKTPIKSDLKGDHFYQ</sequence>
<comment type="caution">
    <text evidence="1">The sequence shown here is derived from an EMBL/GenBank/DDBJ whole genome shotgun (WGS) entry which is preliminary data.</text>
</comment>
<protein>
    <submittedName>
        <fullName evidence="1">Uncharacterized protein</fullName>
    </submittedName>
</protein>
<dbReference type="Proteomes" id="UP000054843">
    <property type="component" value="Unassembled WGS sequence"/>
</dbReference>